<dbReference type="EMBL" id="BSTK01000018">
    <property type="protein sequence ID" value="GLY91042.1"/>
    <property type="molecule type" value="Genomic_DNA"/>
</dbReference>
<organism evidence="2 3">
    <name type="scientific">Actinoallomurus iriomotensis</name>
    <dbReference type="NCBI Taxonomy" id="478107"/>
    <lineage>
        <taxon>Bacteria</taxon>
        <taxon>Bacillati</taxon>
        <taxon>Actinomycetota</taxon>
        <taxon>Actinomycetes</taxon>
        <taxon>Streptosporangiales</taxon>
        <taxon>Thermomonosporaceae</taxon>
        <taxon>Actinoallomurus</taxon>
    </lineage>
</organism>
<proteinExistence type="predicted"/>
<protein>
    <submittedName>
        <fullName evidence="2">Uncharacterized protein</fullName>
    </submittedName>
</protein>
<dbReference type="RefSeq" id="WP_285582357.1">
    <property type="nucleotide sequence ID" value="NZ_BSTK01000018.1"/>
</dbReference>
<evidence type="ECO:0000313" key="2">
    <source>
        <dbReference type="EMBL" id="GLY91042.1"/>
    </source>
</evidence>
<feature type="compositionally biased region" description="Basic and acidic residues" evidence="1">
    <location>
        <begin position="100"/>
        <end position="111"/>
    </location>
</feature>
<evidence type="ECO:0000256" key="1">
    <source>
        <dbReference type="SAM" id="MobiDB-lite"/>
    </source>
</evidence>
<gene>
    <name evidence="2" type="ORF">Airi02_089710</name>
</gene>
<keyword evidence="3" id="KW-1185">Reference proteome</keyword>
<name>A0A9W6W5J2_9ACTN</name>
<dbReference type="AlphaFoldDB" id="A0A9W6W5J2"/>
<evidence type="ECO:0000313" key="3">
    <source>
        <dbReference type="Proteomes" id="UP001165074"/>
    </source>
</evidence>
<dbReference type="Proteomes" id="UP001165074">
    <property type="component" value="Unassembled WGS sequence"/>
</dbReference>
<feature type="region of interest" description="Disordered" evidence="1">
    <location>
        <begin position="91"/>
        <end position="125"/>
    </location>
</feature>
<accession>A0A9W6W5J2</accession>
<reference evidence="2" key="1">
    <citation type="submission" date="2023-03" db="EMBL/GenBank/DDBJ databases">
        <title>Actinoallomurus iriomotensis NBRC 103684.</title>
        <authorList>
            <person name="Ichikawa N."/>
            <person name="Sato H."/>
            <person name="Tonouchi N."/>
        </authorList>
    </citation>
    <scope>NUCLEOTIDE SEQUENCE</scope>
    <source>
        <strain evidence="2">NBRC 103684</strain>
    </source>
</reference>
<comment type="caution">
    <text evidence="2">The sequence shown here is derived from an EMBL/GenBank/DDBJ whole genome shotgun (WGS) entry which is preliminary data.</text>
</comment>
<sequence length="139" mass="14909">MSLLYEFFVAEDDRAAAGVAELVDEDAGVAECGVLTVTDTLTRALADASDADTGWHTEAAVRGLAPRGRTGRVGPGGWRVSVCGVIDYPWPPGRHPQTSGDHRPTHPDRPLPRLRSPHQPLLAERGRVVAVEEAVEPVE</sequence>